<keyword evidence="2" id="KW-1185">Reference proteome</keyword>
<gene>
    <name evidence="1" type="ORF">WA026_000153</name>
</gene>
<organism evidence="1 2">
    <name type="scientific">Henosepilachna vigintioctopunctata</name>
    <dbReference type="NCBI Taxonomy" id="420089"/>
    <lineage>
        <taxon>Eukaryota</taxon>
        <taxon>Metazoa</taxon>
        <taxon>Ecdysozoa</taxon>
        <taxon>Arthropoda</taxon>
        <taxon>Hexapoda</taxon>
        <taxon>Insecta</taxon>
        <taxon>Pterygota</taxon>
        <taxon>Neoptera</taxon>
        <taxon>Endopterygota</taxon>
        <taxon>Coleoptera</taxon>
        <taxon>Polyphaga</taxon>
        <taxon>Cucujiformia</taxon>
        <taxon>Coccinelloidea</taxon>
        <taxon>Coccinellidae</taxon>
        <taxon>Epilachninae</taxon>
        <taxon>Epilachnini</taxon>
        <taxon>Henosepilachna</taxon>
    </lineage>
</organism>
<reference evidence="1 2" key="1">
    <citation type="submission" date="2023-03" db="EMBL/GenBank/DDBJ databases">
        <title>Genome insight into feeding habits of ladybird beetles.</title>
        <authorList>
            <person name="Li H.-S."/>
            <person name="Huang Y.-H."/>
            <person name="Pang H."/>
        </authorList>
    </citation>
    <scope>NUCLEOTIDE SEQUENCE [LARGE SCALE GENOMIC DNA]</scope>
    <source>
        <strain evidence="1">SYSU_2023b</strain>
        <tissue evidence="1">Whole body</tissue>
    </source>
</reference>
<dbReference type="AlphaFoldDB" id="A0AAW1V402"/>
<protein>
    <submittedName>
        <fullName evidence="1">Uncharacterized protein</fullName>
    </submittedName>
</protein>
<proteinExistence type="predicted"/>
<evidence type="ECO:0000313" key="2">
    <source>
        <dbReference type="Proteomes" id="UP001431783"/>
    </source>
</evidence>
<name>A0AAW1V402_9CUCU</name>
<comment type="caution">
    <text evidence="1">The sequence shown here is derived from an EMBL/GenBank/DDBJ whole genome shotgun (WGS) entry which is preliminary data.</text>
</comment>
<accession>A0AAW1V402</accession>
<dbReference type="EMBL" id="JARQZJ010000121">
    <property type="protein sequence ID" value="KAK9887844.1"/>
    <property type="molecule type" value="Genomic_DNA"/>
</dbReference>
<evidence type="ECO:0000313" key="1">
    <source>
        <dbReference type="EMBL" id="KAK9887844.1"/>
    </source>
</evidence>
<dbReference type="Proteomes" id="UP001431783">
    <property type="component" value="Unassembled WGS sequence"/>
</dbReference>
<sequence length="108" mass="12820">MPLPEVEEILQKYRTEEEKTEKLLKNKCSDEERSKATSLEKRDEFPPLMKIKERNKNFLTELEATKGRLRSKAIFCPTEIQWLNTLSKYHENPSLPVTTWKCHLPIFV</sequence>